<comment type="similarity">
    <text evidence="1">Belongs to the bacterial solute-binding protein 5 family.</text>
</comment>
<protein>
    <recommendedName>
        <fullName evidence="4">Solute-binding protein family 5 domain-containing protein</fullName>
    </recommendedName>
</protein>
<evidence type="ECO:0000313" key="5">
    <source>
        <dbReference type="EMBL" id="OGE80741.1"/>
    </source>
</evidence>
<organism evidence="5 6">
    <name type="scientific">Candidatus Doudnabacteria bacterium RIFCSPHIGHO2_01_FULL_46_24</name>
    <dbReference type="NCBI Taxonomy" id="1817825"/>
    <lineage>
        <taxon>Bacteria</taxon>
        <taxon>Candidatus Doudnaibacteriota</taxon>
    </lineage>
</organism>
<evidence type="ECO:0000259" key="4">
    <source>
        <dbReference type="Pfam" id="PF00496"/>
    </source>
</evidence>
<keyword evidence="2" id="KW-0813">Transport</keyword>
<dbReference type="SUPFAM" id="SSF53850">
    <property type="entry name" value="Periplasmic binding protein-like II"/>
    <property type="match status" value="1"/>
</dbReference>
<dbReference type="PIRSF" id="PIRSF002741">
    <property type="entry name" value="MppA"/>
    <property type="match status" value="1"/>
</dbReference>
<evidence type="ECO:0000313" key="6">
    <source>
        <dbReference type="Proteomes" id="UP000178892"/>
    </source>
</evidence>
<dbReference type="Pfam" id="PF00496">
    <property type="entry name" value="SBP_bac_5"/>
    <property type="match status" value="1"/>
</dbReference>
<dbReference type="InterPro" id="IPR030678">
    <property type="entry name" value="Peptide/Ni-bd"/>
</dbReference>
<dbReference type="CDD" id="cd08513">
    <property type="entry name" value="PBP2_thermophilic_Hb8_like"/>
    <property type="match status" value="1"/>
</dbReference>
<dbReference type="AlphaFoldDB" id="A0A1F5NSU4"/>
<dbReference type="PANTHER" id="PTHR30290:SF9">
    <property type="entry name" value="OLIGOPEPTIDE-BINDING PROTEIN APPA"/>
    <property type="match status" value="1"/>
</dbReference>
<keyword evidence="3" id="KW-0732">Signal</keyword>
<dbReference type="EMBL" id="MFEL01000018">
    <property type="protein sequence ID" value="OGE80741.1"/>
    <property type="molecule type" value="Genomic_DNA"/>
</dbReference>
<dbReference type="GO" id="GO:0042597">
    <property type="term" value="C:periplasmic space"/>
    <property type="evidence" value="ECO:0007669"/>
    <property type="project" value="UniProtKB-ARBA"/>
</dbReference>
<accession>A0A1F5NSU4</accession>
<proteinExistence type="inferred from homology"/>
<dbReference type="GO" id="GO:0015833">
    <property type="term" value="P:peptide transport"/>
    <property type="evidence" value="ECO:0007669"/>
    <property type="project" value="TreeGrafter"/>
</dbReference>
<dbReference type="GO" id="GO:0043190">
    <property type="term" value="C:ATP-binding cassette (ABC) transporter complex"/>
    <property type="evidence" value="ECO:0007669"/>
    <property type="project" value="InterPro"/>
</dbReference>
<name>A0A1F5NSU4_9BACT</name>
<dbReference type="GO" id="GO:1904680">
    <property type="term" value="F:peptide transmembrane transporter activity"/>
    <property type="evidence" value="ECO:0007669"/>
    <property type="project" value="TreeGrafter"/>
</dbReference>
<dbReference type="Gene3D" id="3.10.105.10">
    <property type="entry name" value="Dipeptide-binding Protein, Domain 3"/>
    <property type="match status" value="1"/>
</dbReference>
<dbReference type="Gene3D" id="3.90.76.10">
    <property type="entry name" value="Dipeptide-binding Protein, Domain 1"/>
    <property type="match status" value="1"/>
</dbReference>
<reference evidence="5 6" key="1">
    <citation type="journal article" date="2016" name="Nat. Commun.">
        <title>Thousands of microbial genomes shed light on interconnected biogeochemical processes in an aquifer system.</title>
        <authorList>
            <person name="Anantharaman K."/>
            <person name="Brown C.T."/>
            <person name="Hug L.A."/>
            <person name="Sharon I."/>
            <person name="Castelle C.J."/>
            <person name="Probst A.J."/>
            <person name="Thomas B.C."/>
            <person name="Singh A."/>
            <person name="Wilkins M.J."/>
            <person name="Karaoz U."/>
            <person name="Brodie E.L."/>
            <person name="Williams K.H."/>
            <person name="Hubbard S.S."/>
            <person name="Banfield J.F."/>
        </authorList>
    </citation>
    <scope>NUCLEOTIDE SEQUENCE [LARGE SCALE GENOMIC DNA]</scope>
</reference>
<gene>
    <name evidence="5" type="ORF">A2720_04230</name>
</gene>
<feature type="domain" description="Solute-binding protein family 5" evidence="4">
    <location>
        <begin position="139"/>
        <end position="513"/>
    </location>
</feature>
<comment type="caution">
    <text evidence="5">The sequence shown here is derived from an EMBL/GenBank/DDBJ whole genome shotgun (WGS) entry which is preliminary data.</text>
</comment>
<dbReference type="Proteomes" id="UP000178892">
    <property type="component" value="Unassembled WGS sequence"/>
</dbReference>
<evidence type="ECO:0000256" key="3">
    <source>
        <dbReference type="ARBA" id="ARBA00022729"/>
    </source>
</evidence>
<dbReference type="PANTHER" id="PTHR30290">
    <property type="entry name" value="PERIPLASMIC BINDING COMPONENT OF ABC TRANSPORTER"/>
    <property type="match status" value="1"/>
</dbReference>
<evidence type="ECO:0000256" key="2">
    <source>
        <dbReference type="ARBA" id="ARBA00022448"/>
    </source>
</evidence>
<sequence>MPKFFSNFPKTPQGLFSQIREAAKHSARFLVKLTIEAIKGLGAVKHSRPHHALKIFKGLTRKDLLTLTGFVLLIAFGSILVRASGRIPDGQPDFGGEYTEGLVGQPQFLNPVLSAASGVDSDITRIIYAQLLKFDKDLKLIPDLAENLPTISADQKTYTIKLKPNLKWQDGRAILSDDVVYTVQTIQNSAFESPLRANFSRVKIEKVDDLTINFVLREVSASFIINLTLAPLPRHMWENLPPTNFRLTDLNLKPIGSGPFVVRELKKTSDGTVKSITLKANDNYYAGRPFLDRIIFKFYLDYDGLINAYQSKEIQGIGYLPFDKKMFVESSDRLNQHRINIPQYQAVFFNLSKNSVLIDKAVRQGLWLATNRQTVIDEVYGGFARAASGPILEGNLGYNPQVAERTHTDLNEAAAILDKAGWVLDPETGVRAKSVSGGKKPLEFTLATNNFVLNVKTAQILQKQWEQLGVNVRLTIVSANELEQQYIRPRNFDALLFSENTGADPDPFAFWHSSQSRDPGLNLSGFSNAEVDRLLTTARQTFDTNVRDQNYKQFQMIVTDSIPAIFLDSAVFVYNLPKKLQGVEFSTIIAPSERFWNIHQWYIETR</sequence>
<dbReference type="Gene3D" id="3.40.190.10">
    <property type="entry name" value="Periplasmic binding protein-like II"/>
    <property type="match status" value="1"/>
</dbReference>
<dbReference type="STRING" id="1817825.A2720_04230"/>
<dbReference type="InterPro" id="IPR039424">
    <property type="entry name" value="SBP_5"/>
</dbReference>
<evidence type="ECO:0000256" key="1">
    <source>
        <dbReference type="ARBA" id="ARBA00005695"/>
    </source>
</evidence>
<dbReference type="InterPro" id="IPR000914">
    <property type="entry name" value="SBP_5_dom"/>
</dbReference>